<dbReference type="OMA" id="MTYCNPY"/>
<evidence type="ECO:0000256" key="2">
    <source>
        <dbReference type="SAM" id="MobiDB-lite"/>
    </source>
</evidence>
<dbReference type="InterPro" id="IPR000504">
    <property type="entry name" value="RRM_dom"/>
</dbReference>
<dbReference type="EMBL" id="KE503208">
    <property type="protein sequence ID" value="EPX70747.1"/>
    <property type="molecule type" value="Genomic_DNA"/>
</dbReference>
<feature type="compositionally biased region" description="Polar residues" evidence="2">
    <location>
        <begin position="453"/>
        <end position="493"/>
    </location>
</feature>
<proteinExistence type="predicted"/>
<dbReference type="RefSeq" id="XP_013020506.1">
    <property type="nucleotide sequence ID" value="XM_013165052.1"/>
</dbReference>
<feature type="compositionally biased region" description="Basic and acidic residues" evidence="2">
    <location>
        <begin position="494"/>
        <end position="520"/>
    </location>
</feature>
<feature type="compositionally biased region" description="Polar residues" evidence="2">
    <location>
        <begin position="351"/>
        <end position="369"/>
    </location>
</feature>
<sequence>MQQSSRPSSLSMNIRVKHPMDGPIFSPMTYCNPYMPPVPTSIPMGIMQSHMKPMHVNFSQLPFPIPFTVLAQSGSNEQANILANFRMDTSQRPPHPQPSSDTDKNRVDELANFQVLPHGYWDYRAMLIHNMPSLYNVSEFLDLNHFGTLERIVPLYDQNQLFLAFLSAADALDFYNTVRYTDFTFLKQRLLVSTIDPMPLEPHIIDACNRGFVSRNVQISGLPSDFNEAPLIQYVCSLGKAELISVCTQTHSIYIHYLSIEDALNCINSVLLNPYYSYLNCCCFYERCDRYYYTDYQVEKVEAGFSFSNPQAEINAHKSDKTSGEKKEKPLQVNSSIENIGLKPELKLSETKSNPESSFEYISQTQESCNVEADEEENSNPITTTTPNLISTTDKTEYSLKDAPKQEEFGNVEADKDEPPNPIATTVKPECSLEDTPKQEESGNVEADEEENSNPITTTVLPESSLKNTSQKQDVSNVEISQEQIPNPVTTTIKPERSLEDTPKQEESSVVAPEKKDSTKPLRTTKTKSVRISDPEVIPFENQRHSSPKRSVTKQFHLSDKSFHENHINSPQSKASISRSVLECHSRIAALQNVTNTSTMSSPPKSILSQSSKKYVSSVVNTDTSPTPQMSTKSEHAQEQPMLHTNLNEPAVLQTNSKSHWYDDESFESDSDDAVNRFEDMILTNKSESFPEDLHSKLNSLYRSDIEDELKHESTKFTAETLPSNIYPSSDATEQLNTSLNTIIEEQEPDTFEFLHNPSSVASLPKELPGDNPVNDLASLTKISTESCSSRSSSAVSSPTLVGSPIEAPAKTFTDLSEIDIMSKPSNDIPLIPDLEPCSKNRTLFLSGFHRTTKQFEIGNLLKGFPLEEVRFLSKKKICFVTFLESYDAKLFLDAHEKQSLYLHGRPLKIEWAKCNNPFTDELLYAIANGASRSISFENIHPSVTRSDLISLLKIYGPVESFHFSKPKNVGLITYNSIYSTIKAMKHLQSHPTLKKTILNYFFDDQHCQKNMLEKKQFCRLEETKGNHFSNKIFSDESPKISSCFDALGSHPPSQLKNTKFRRPKHRASVSSEESPLKFFSNNPSLNLFTVF</sequence>
<dbReference type="PANTHER" id="PTHR14089">
    <property type="entry name" value="PRE-MRNA-SPLICING FACTOR RBM22"/>
    <property type="match status" value="1"/>
</dbReference>
<dbReference type="GeneID" id="25033174"/>
<dbReference type="VEuPathDB" id="FungiDB:SOCG_04210"/>
<dbReference type="InterPro" id="IPR012677">
    <property type="entry name" value="Nucleotide-bd_a/b_plait_sf"/>
</dbReference>
<dbReference type="Proteomes" id="UP000016088">
    <property type="component" value="Unassembled WGS sequence"/>
</dbReference>
<keyword evidence="1" id="KW-0694">RNA-binding</keyword>
<evidence type="ECO:0000313" key="4">
    <source>
        <dbReference type="EMBL" id="EPX70747.1"/>
    </source>
</evidence>
<name>S9PRX6_SCHOY</name>
<dbReference type="AlphaFoldDB" id="S9PRX6"/>
<dbReference type="Gene3D" id="3.30.70.330">
    <property type="match status" value="2"/>
</dbReference>
<gene>
    <name evidence="4" type="ORF">SOCG_04210</name>
</gene>
<dbReference type="GO" id="GO:0036002">
    <property type="term" value="F:pre-mRNA binding"/>
    <property type="evidence" value="ECO:0007669"/>
    <property type="project" value="TreeGrafter"/>
</dbReference>
<feature type="region of interest" description="Disordered" evidence="2">
    <location>
        <begin position="620"/>
        <end position="640"/>
    </location>
</feature>
<dbReference type="GO" id="GO:0000974">
    <property type="term" value="C:Prp19 complex"/>
    <property type="evidence" value="ECO:0007669"/>
    <property type="project" value="TreeGrafter"/>
</dbReference>
<dbReference type="GO" id="GO:0071006">
    <property type="term" value="C:U2-type catalytic step 1 spliceosome"/>
    <property type="evidence" value="ECO:0007669"/>
    <property type="project" value="TreeGrafter"/>
</dbReference>
<organism evidence="4 5">
    <name type="scientific">Schizosaccharomyces octosporus (strain yFS286)</name>
    <name type="common">Fission yeast</name>
    <name type="synonym">Octosporomyces octosporus</name>
    <dbReference type="NCBI Taxonomy" id="483514"/>
    <lineage>
        <taxon>Eukaryota</taxon>
        <taxon>Fungi</taxon>
        <taxon>Dikarya</taxon>
        <taxon>Ascomycota</taxon>
        <taxon>Taphrinomycotina</taxon>
        <taxon>Schizosaccharomycetes</taxon>
        <taxon>Schizosaccharomycetales</taxon>
        <taxon>Schizosaccharomycetaceae</taxon>
        <taxon>Schizosaccharomyces</taxon>
    </lineage>
</organism>
<dbReference type="InterPro" id="IPR035979">
    <property type="entry name" value="RBD_domain_sf"/>
</dbReference>
<feature type="domain" description="RRM" evidence="3">
    <location>
        <begin position="843"/>
        <end position="911"/>
    </location>
</feature>
<dbReference type="SMART" id="SM00360">
    <property type="entry name" value="RRM"/>
    <property type="match status" value="3"/>
</dbReference>
<dbReference type="OrthoDB" id="6407164at2759"/>
<dbReference type="Pfam" id="PF00076">
    <property type="entry name" value="RRM_1"/>
    <property type="match status" value="1"/>
</dbReference>
<dbReference type="InterPro" id="IPR039171">
    <property type="entry name" value="Cwc2/Slt11"/>
</dbReference>
<feature type="domain" description="RRM" evidence="3">
    <location>
        <begin position="934"/>
        <end position="1002"/>
    </location>
</feature>
<keyword evidence="5" id="KW-1185">Reference proteome</keyword>
<protein>
    <recommendedName>
        <fullName evidence="3">RRM domain-containing protein</fullName>
    </recommendedName>
</protein>
<feature type="compositionally biased region" description="Low complexity" evidence="2">
    <location>
        <begin position="379"/>
        <end position="393"/>
    </location>
</feature>
<evidence type="ECO:0000313" key="5">
    <source>
        <dbReference type="Proteomes" id="UP000016088"/>
    </source>
</evidence>
<feature type="region of interest" description="Disordered" evidence="2">
    <location>
        <begin position="346"/>
        <end position="534"/>
    </location>
</feature>
<dbReference type="eggNOG" id="KOG0118">
    <property type="taxonomic scope" value="Eukaryota"/>
</dbReference>
<dbReference type="HOGENOM" id="CLU_312875_0_0_1"/>
<accession>S9PRX6</accession>
<feature type="domain" description="RRM" evidence="3">
    <location>
        <begin position="216"/>
        <end position="286"/>
    </location>
</feature>
<evidence type="ECO:0000256" key="1">
    <source>
        <dbReference type="ARBA" id="ARBA00022884"/>
    </source>
</evidence>
<dbReference type="SUPFAM" id="SSF54928">
    <property type="entry name" value="RNA-binding domain, RBD"/>
    <property type="match status" value="2"/>
</dbReference>
<dbReference type="GO" id="GO:0017070">
    <property type="term" value="F:U6 snRNA binding"/>
    <property type="evidence" value="ECO:0007669"/>
    <property type="project" value="TreeGrafter"/>
</dbReference>
<feature type="region of interest" description="Disordered" evidence="2">
    <location>
        <begin position="87"/>
        <end position="106"/>
    </location>
</feature>
<feature type="compositionally biased region" description="Basic and acidic residues" evidence="2">
    <location>
        <begin position="394"/>
        <end position="419"/>
    </location>
</feature>
<reference evidence="4 5" key="1">
    <citation type="journal article" date="2011" name="Science">
        <title>Comparative functional genomics of the fission yeasts.</title>
        <authorList>
            <person name="Rhind N."/>
            <person name="Chen Z."/>
            <person name="Yassour M."/>
            <person name="Thompson D.A."/>
            <person name="Haas B.J."/>
            <person name="Habib N."/>
            <person name="Wapinski I."/>
            <person name="Roy S."/>
            <person name="Lin M.F."/>
            <person name="Heiman D.I."/>
            <person name="Young S.K."/>
            <person name="Furuya K."/>
            <person name="Guo Y."/>
            <person name="Pidoux A."/>
            <person name="Chen H.M."/>
            <person name="Robbertse B."/>
            <person name="Goldberg J.M."/>
            <person name="Aoki K."/>
            <person name="Bayne E.H."/>
            <person name="Berlin A.M."/>
            <person name="Desjardins C.A."/>
            <person name="Dobbs E."/>
            <person name="Dukaj L."/>
            <person name="Fan L."/>
            <person name="FitzGerald M.G."/>
            <person name="French C."/>
            <person name="Gujja S."/>
            <person name="Hansen K."/>
            <person name="Keifenheim D."/>
            <person name="Levin J.Z."/>
            <person name="Mosher R.A."/>
            <person name="Mueller C.A."/>
            <person name="Pfiffner J."/>
            <person name="Priest M."/>
            <person name="Russ C."/>
            <person name="Smialowska A."/>
            <person name="Swoboda P."/>
            <person name="Sykes S.M."/>
            <person name="Vaughn M."/>
            <person name="Vengrova S."/>
            <person name="Yoder R."/>
            <person name="Zeng Q."/>
            <person name="Allshire R."/>
            <person name="Baulcombe D."/>
            <person name="Birren B.W."/>
            <person name="Brown W."/>
            <person name="Ekwall K."/>
            <person name="Kellis M."/>
            <person name="Leatherwood J."/>
            <person name="Levin H."/>
            <person name="Margalit H."/>
            <person name="Martienssen R."/>
            <person name="Nieduszynski C.A."/>
            <person name="Spatafora J.W."/>
            <person name="Friedman N."/>
            <person name="Dalgaard J.Z."/>
            <person name="Baumann P."/>
            <person name="Niki H."/>
            <person name="Regev A."/>
            <person name="Nusbaum C."/>
        </authorList>
    </citation>
    <scope>NUCLEOTIDE SEQUENCE [LARGE SCALE GENOMIC DNA]</scope>
    <source>
        <strain evidence="5">yFS286</strain>
    </source>
</reference>
<evidence type="ECO:0000259" key="3">
    <source>
        <dbReference type="SMART" id="SM00360"/>
    </source>
</evidence>
<dbReference type="GO" id="GO:0071007">
    <property type="term" value="C:U2-type catalytic step 2 spliceosome"/>
    <property type="evidence" value="ECO:0007669"/>
    <property type="project" value="TreeGrafter"/>
</dbReference>
<feature type="compositionally biased region" description="Polar residues" evidence="2">
    <location>
        <begin position="621"/>
        <end position="632"/>
    </location>
</feature>